<proteinExistence type="predicted"/>
<dbReference type="Proteomes" id="UP001497700">
    <property type="component" value="Unassembled WGS sequence"/>
</dbReference>
<accession>A0ACB9ZAH6</accession>
<gene>
    <name evidence="1" type="ORF">F4820DRAFT_408747</name>
</gene>
<dbReference type="EMBL" id="MU393435">
    <property type="protein sequence ID" value="KAI4868795.1"/>
    <property type="molecule type" value="Genomic_DNA"/>
</dbReference>
<name>A0ACB9ZAH6_9PEZI</name>
<organism evidence="1 2">
    <name type="scientific">Hypoxylon rubiginosum</name>
    <dbReference type="NCBI Taxonomy" id="110542"/>
    <lineage>
        <taxon>Eukaryota</taxon>
        <taxon>Fungi</taxon>
        <taxon>Dikarya</taxon>
        <taxon>Ascomycota</taxon>
        <taxon>Pezizomycotina</taxon>
        <taxon>Sordariomycetes</taxon>
        <taxon>Xylariomycetidae</taxon>
        <taxon>Xylariales</taxon>
        <taxon>Hypoxylaceae</taxon>
        <taxon>Hypoxylon</taxon>
    </lineage>
</organism>
<sequence length="577" mass="64486">MVGVAGRSKGCNTCRKRRVKCDEAKPQCYRCIKAGFECLGYERATQWRHTSIAPRPISQMYAPEFMDSTQLVSMGMGLAPARELSLVAFEKDVCTAHMFGNFVWRSYGCLWLDQAAEGKLGDLSFDAVRALAQLNFGLSNRAQDLQLKGAAQYGKCLRVLAEELGKDETAAQGSQRLMVPILVLMMVSAIQADRTAAIFHLKAIGKVLMLCGPEAFQLQPLRNAFEAARATLLIASLFSRRRTFLEEPHWQDVPWALDPLAKPAQSQLLDVLVTIPGLLEEERHIDDADVRPNDDLIDPTFILDEQLIRRVKLCGRIAAQLERLYHWRWDWQYEYGQYVTVDESDWQSNSPASRGSYGETSQLQFGRSVFANDIMLYNAALLWLMSLLWKLEPYGTASIIEGCAQRAAVTSAPTPTSARSSPILSPHDVLFEPLLRPGTSFSIRDPAIEICRAFDWQCQRHEQHAASADQTCLYLFPLGMARAVLDDDPDAQEWIDSMLDTSPITAGYGRHGGSIVNFGSYVTKQALDPIIRSPKAMIQTTQVETFNKTCLPYSTHLQDPNILVTPSPPNNMICITP</sequence>
<protein>
    <submittedName>
        <fullName evidence="1">Uncharacterized protein</fullName>
    </submittedName>
</protein>
<keyword evidence="2" id="KW-1185">Reference proteome</keyword>
<comment type="caution">
    <text evidence="1">The sequence shown here is derived from an EMBL/GenBank/DDBJ whole genome shotgun (WGS) entry which is preliminary data.</text>
</comment>
<evidence type="ECO:0000313" key="2">
    <source>
        <dbReference type="Proteomes" id="UP001497700"/>
    </source>
</evidence>
<evidence type="ECO:0000313" key="1">
    <source>
        <dbReference type="EMBL" id="KAI4868795.1"/>
    </source>
</evidence>
<reference evidence="1 2" key="1">
    <citation type="journal article" date="2022" name="New Phytol.">
        <title>Ecological generalism drives hyperdiversity of secondary metabolite gene clusters in xylarialean endophytes.</title>
        <authorList>
            <person name="Franco M.E.E."/>
            <person name="Wisecaver J.H."/>
            <person name="Arnold A.E."/>
            <person name="Ju Y.M."/>
            <person name="Slot J.C."/>
            <person name="Ahrendt S."/>
            <person name="Moore L.P."/>
            <person name="Eastman K.E."/>
            <person name="Scott K."/>
            <person name="Konkel Z."/>
            <person name="Mondo S.J."/>
            <person name="Kuo A."/>
            <person name="Hayes R.D."/>
            <person name="Haridas S."/>
            <person name="Andreopoulos B."/>
            <person name="Riley R."/>
            <person name="LaButti K."/>
            <person name="Pangilinan J."/>
            <person name="Lipzen A."/>
            <person name="Amirebrahimi M."/>
            <person name="Yan J."/>
            <person name="Adam C."/>
            <person name="Keymanesh K."/>
            <person name="Ng V."/>
            <person name="Louie K."/>
            <person name="Northen T."/>
            <person name="Drula E."/>
            <person name="Henrissat B."/>
            <person name="Hsieh H.M."/>
            <person name="Youens-Clark K."/>
            <person name="Lutzoni F."/>
            <person name="Miadlikowska J."/>
            <person name="Eastwood D.C."/>
            <person name="Hamelin R.C."/>
            <person name="Grigoriev I.V."/>
            <person name="U'Ren J.M."/>
        </authorList>
    </citation>
    <scope>NUCLEOTIDE SEQUENCE [LARGE SCALE GENOMIC DNA]</scope>
    <source>
        <strain evidence="1 2">CBS 119005</strain>
    </source>
</reference>